<dbReference type="Gene3D" id="3.50.50.60">
    <property type="entry name" value="FAD/NAD(P)-binding domain"/>
    <property type="match status" value="1"/>
</dbReference>
<dbReference type="InterPro" id="IPR036188">
    <property type="entry name" value="FAD/NAD-bd_sf"/>
</dbReference>
<protein>
    <recommendedName>
        <fullName evidence="6">FAD-binding domain-containing protein</fullName>
    </recommendedName>
</protein>
<dbReference type="SUPFAM" id="SSF51905">
    <property type="entry name" value="FAD/NAD(P)-binding domain"/>
    <property type="match status" value="1"/>
</dbReference>
<dbReference type="AlphaFoldDB" id="A0A3D8SD33"/>
<name>A0A3D8SD33_9HELO</name>
<evidence type="ECO:0000313" key="8">
    <source>
        <dbReference type="Proteomes" id="UP000256645"/>
    </source>
</evidence>
<dbReference type="OrthoDB" id="9993796at2759"/>
<dbReference type="GO" id="GO:0071949">
    <property type="term" value="F:FAD binding"/>
    <property type="evidence" value="ECO:0007669"/>
    <property type="project" value="InterPro"/>
</dbReference>
<keyword evidence="2" id="KW-0285">Flavoprotein</keyword>
<dbReference type="SUPFAM" id="SSF54373">
    <property type="entry name" value="FAD-linked reductases, C-terminal domain"/>
    <property type="match status" value="1"/>
</dbReference>
<proteinExistence type="inferred from homology"/>
<accession>A0A3D8SD33</accession>
<keyword evidence="3" id="KW-0274">FAD</keyword>
<evidence type="ECO:0000256" key="4">
    <source>
        <dbReference type="ARBA" id="ARBA00023002"/>
    </source>
</evidence>
<dbReference type="PANTHER" id="PTHR13789:SF314">
    <property type="entry name" value="FAD-BINDING DOMAIN-CONTAINING PROTEIN"/>
    <property type="match status" value="1"/>
</dbReference>
<comment type="similarity">
    <text evidence="1">Belongs to the paxM FAD-dependent monooxygenase family.</text>
</comment>
<dbReference type="STRING" id="1849047.A0A3D8SD33"/>
<evidence type="ECO:0000256" key="3">
    <source>
        <dbReference type="ARBA" id="ARBA00022827"/>
    </source>
</evidence>
<dbReference type="PANTHER" id="PTHR13789">
    <property type="entry name" value="MONOOXYGENASE"/>
    <property type="match status" value="1"/>
</dbReference>
<comment type="caution">
    <text evidence="7">The sequence shown here is derived from an EMBL/GenBank/DDBJ whole genome shotgun (WGS) entry which is preliminary data.</text>
</comment>
<evidence type="ECO:0000259" key="6">
    <source>
        <dbReference type="Pfam" id="PF01494"/>
    </source>
</evidence>
<dbReference type="PRINTS" id="PR00420">
    <property type="entry name" value="RNGMNOXGNASE"/>
</dbReference>
<dbReference type="Proteomes" id="UP000256645">
    <property type="component" value="Unassembled WGS sequence"/>
</dbReference>
<dbReference type="Pfam" id="PF01494">
    <property type="entry name" value="FAD_binding_3"/>
    <property type="match status" value="1"/>
</dbReference>
<reference evidence="7 8" key="1">
    <citation type="journal article" date="2018" name="IMA Fungus">
        <title>IMA Genome-F 9: Draft genome sequence of Annulohypoxylon stygium, Aspergillus mulundensis, Berkeleyomyces basicola (syn. Thielaviopsis basicola), Ceratocystis smalleyi, two Cercospora beticola strains, Coleophoma cylindrospora, Fusarium fracticaudum, Phialophora cf. hyalina, and Morchella septimelata.</title>
        <authorList>
            <person name="Wingfield B.D."/>
            <person name="Bills G.F."/>
            <person name="Dong Y."/>
            <person name="Huang W."/>
            <person name="Nel W.J."/>
            <person name="Swalarsk-Parry B.S."/>
            <person name="Vaghefi N."/>
            <person name="Wilken P.M."/>
            <person name="An Z."/>
            <person name="de Beer Z.W."/>
            <person name="De Vos L."/>
            <person name="Chen L."/>
            <person name="Duong T.A."/>
            <person name="Gao Y."/>
            <person name="Hammerbacher A."/>
            <person name="Kikkert J.R."/>
            <person name="Li Y."/>
            <person name="Li H."/>
            <person name="Li K."/>
            <person name="Li Q."/>
            <person name="Liu X."/>
            <person name="Ma X."/>
            <person name="Naidoo K."/>
            <person name="Pethybridge S.J."/>
            <person name="Sun J."/>
            <person name="Steenkamp E.T."/>
            <person name="van der Nest M.A."/>
            <person name="van Wyk S."/>
            <person name="Wingfield M.J."/>
            <person name="Xiong C."/>
            <person name="Yue Q."/>
            <person name="Zhang X."/>
        </authorList>
    </citation>
    <scope>NUCLEOTIDE SEQUENCE [LARGE SCALE GENOMIC DNA]</scope>
    <source>
        <strain evidence="7 8">BP6252</strain>
    </source>
</reference>
<evidence type="ECO:0000256" key="5">
    <source>
        <dbReference type="ARBA" id="ARBA00023033"/>
    </source>
</evidence>
<dbReference type="InterPro" id="IPR002938">
    <property type="entry name" value="FAD-bd"/>
</dbReference>
<feature type="domain" description="FAD-binding" evidence="6">
    <location>
        <begin position="4"/>
        <end position="332"/>
    </location>
</feature>
<keyword evidence="4" id="KW-0560">Oxidoreductase</keyword>
<dbReference type="GO" id="GO:0004497">
    <property type="term" value="F:monooxygenase activity"/>
    <property type="evidence" value="ECO:0007669"/>
    <property type="project" value="UniProtKB-KW"/>
</dbReference>
<sequence length="414" mass="45358">MADMRIIIVGGGIAGLAVALRGSSRDIVVLEASQMNKEVGALISLQPNASKIATKLGLDKYLGGKGPTRDKAFRIYNTDGELQAEIPSTERFGADRLVYHRADLHDALKQAATAIDGLGRPVRIIPSSRVMSCDSESGLVMLENGEHYSGDVIVGADGIHSTMRTIITGPDVSSPKPTGISAYRLLLDMKDVEKSRAFTSIINPREPFTTMVVGYDKRVIMGPGNNASLYGIVALIPDEHMHEASRSDSWTSNGSMKKLLESFAAFPEWILEVFKASGSSPALYQLRDIDPLESWVHGRMILIGDAAHAMLPTQGQGASQSFEDAEALREFLNDIPTPHTQAQIRKSLHDVFEARHERASLIQAYSRQQARPGTDMNRKRVTLNPAEFQEYNCAYEGARVWQAQQSSLKPIHTT</sequence>
<evidence type="ECO:0000256" key="1">
    <source>
        <dbReference type="ARBA" id="ARBA00007992"/>
    </source>
</evidence>
<evidence type="ECO:0000313" key="7">
    <source>
        <dbReference type="EMBL" id="RDW84247.1"/>
    </source>
</evidence>
<organism evidence="7 8">
    <name type="scientific">Coleophoma cylindrospora</name>
    <dbReference type="NCBI Taxonomy" id="1849047"/>
    <lineage>
        <taxon>Eukaryota</taxon>
        <taxon>Fungi</taxon>
        <taxon>Dikarya</taxon>
        <taxon>Ascomycota</taxon>
        <taxon>Pezizomycotina</taxon>
        <taxon>Leotiomycetes</taxon>
        <taxon>Helotiales</taxon>
        <taxon>Dermateaceae</taxon>
        <taxon>Coleophoma</taxon>
    </lineage>
</organism>
<evidence type="ECO:0000256" key="2">
    <source>
        <dbReference type="ARBA" id="ARBA00022630"/>
    </source>
</evidence>
<dbReference type="EMBL" id="PDLM01000002">
    <property type="protein sequence ID" value="RDW84247.1"/>
    <property type="molecule type" value="Genomic_DNA"/>
</dbReference>
<keyword evidence="5" id="KW-0503">Monooxygenase</keyword>
<keyword evidence="8" id="KW-1185">Reference proteome</keyword>
<dbReference type="InterPro" id="IPR050493">
    <property type="entry name" value="FAD-dep_Monooxygenase_BioMet"/>
</dbReference>
<gene>
    <name evidence="7" type="ORF">BP6252_01837</name>
</gene>